<protein>
    <submittedName>
        <fullName evidence="3">FAD binding domain-containing protein</fullName>
    </submittedName>
</protein>
<accession>A0A0T5Z4H6</accession>
<dbReference type="Gene3D" id="3.30.465.10">
    <property type="match status" value="1"/>
</dbReference>
<dbReference type="InterPro" id="IPR016166">
    <property type="entry name" value="FAD-bd_PCMH"/>
</dbReference>
<evidence type="ECO:0000313" key="4">
    <source>
        <dbReference type="Proteomes" id="UP000051276"/>
    </source>
</evidence>
<dbReference type="PROSITE" id="PS51387">
    <property type="entry name" value="FAD_PCMH"/>
    <property type="match status" value="1"/>
</dbReference>
<sequence>MPLPLSLSSKVAPLPAVAQKALKAIVGSDALLTEPADCLPYGYDNSRQQALPQAVVFASEAAQIEAILALCNRHQIPLTPRGAGTGTTGATVPDQHGIVLSLERMDRILDIDPGNRLARVEPGVTNQTLQLALAEHGFFWPPDPTSASVCTIGGNLAYNSAGPRAVKYGTPR</sequence>
<organism evidence="3 4">
    <name type="scientific">endosymbiont of Ridgeia piscesae</name>
    <dbReference type="NCBI Taxonomy" id="54398"/>
    <lineage>
        <taxon>Bacteria</taxon>
        <taxon>Pseudomonadati</taxon>
        <taxon>Pseudomonadota</taxon>
        <taxon>Gammaproteobacteria</taxon>
        <taxon>sulfur-oxidizing symbionts</taxon>
    </lineage>
</organism>
<dbReference type="InterPro" id="IPR006094">
    <property type="entry name" value="Oxid_FAD_bind_N"/>
</dbReference>
<keyword evidence="1" id="KW-0274">FAD</keyword>
<keyword evidence="1" id="KW-0285">Flavoprotein</keyword>
<evidence type="ECO:0000256" key="1">
    <source>
        <dbReference type="ARBA" id="ARBA00022827"/>
    </source>
</evidence>
<dbReference type="InterPro" id="IPR016169">
    <property type="entry name" value="FAD-bd_PCMH_sub2"/>
</dbReference>
<dbReference type="PANTHER" id="PTHR42934:SF2">
    <property type="entry name" value="GLYCOLATE OXIDASE SUBUNIT GLCD"/>
    <property type="match status" value="1"/>
</dbReference>
<dbReference type="AlphaFoldDB" id="A0A0T5Z4H6"/>
<dbReference type="RefSeq" id="WP_158294615.1">
    <property type="nucleotide sequence ID" value="NZ_KQ556866.1"/>
</dbReference>
<comment type="caution">
    <text evidence="3">The sequence shown here is derived from an EMBL/GenBank/DDBJ whole genome shotgun (WGS) entry which is preliminary data.</text>
</comment>
<evidence type="ECO:0000313" key="3">
    <source>
        <dbReference type="EMBL" id="KRT57818.1"/>
    </source>
</evidence>
<dbReference type="InterPro" id="IPR036318">
    <property type="entry name" value="FAD-bd_PCMH-like_sf"/>
</dbReference>
<feature type="non-terminal residue" evidence="3">
    <location>
        <position position="172"/>
    </location>
</feature>
<proteinExistence type="predicted"/>
<feature type="domain" description="FAD-binding PCMH-type" evidence="2">
    <location>
        <begin position="48"/>
        <end position="172"/>
    </location>
</feature>
<dbReference type="PANTHER" id="PTHR42934">
    <property type="entry name" value="GLYCOLATE OXIDASE SUBUNIT GLCD"/>
    <property type="match status" value="1"/>
</dbReference>
<reference evidence="3 4" key="1">
    <citation type="submission" date="2015-11" db="EMBL/GenBank/DDBJ databases">
        <title>The genome of Candidatus Endoriftia persephone in Ridgeia piscesae and population structure of the North Eastern Pacific vestimentiferan symbionts.</title>
        <authorList>
            <person name="Perez M."/>
            <person name="Juniper K.S."/>
        </authorList>
    </citation>
    <scope>NUCLEOTIDE SEQUENCE [LARGE SCALE GENOMIC DNA]</scope>
    <source>
        <strain evidence="3">Ind10</strain>
    </source>
</reference>
<dbReference type="SUPFAM" id="SSF56176">
    <property type="entry name" value="FAD-binding/transporter-associated domain-like"/>
    <property type="match status" value="1"/>
</dbReference>
<dbReference type="Pfam" id="PF01565">
    <property type="entry name" value="FAD_binding_4"/>
    <property type="match status" value="1"/>
</dbReference>
<dbReference type="Proteomes" id="UP000051276">
    <property type="component" value="Unassembled WGS sequence"/>
</dbReference>
<gene>
    <name evidence="3" type="ORF">Ga0076813_12273</name>
</gene>
<dbReference type="EMBL" id="LMXI01000467">
    <property type="protein sequence ID" value="KRT57818.1"/>
    <property type="molecule type" value="Genomic_DNA"/>
</dbReference>
<evidence type="ECO:0000259" key="2">
    <source>
        <dbReference type="PROSITE" id="PS51387"/>
    </source>
</evidence>
<dbReference type="GO" id="GO:0071949">
    <property type="term" value="F:FAD binding"/>
    <property type="evidence" value="ECO:0007669"/>
    <property type="project" value="InterPro"/>
</dbReference>
<dbReference type="InterPro" id="IPR051914">
    <property type="entry name" value="FAD-linked_OxidoTrans_Type4"/>
</dbReference>
<name>A0A0T5Z4H6_9GAMM</name>